<reference evidence="7 8" key="1">
    <citation type="submission" date="2010-05" db="EMBL/GenBank/DDBJ databases">
        <title>Complete sequence of Thermoanaerobacter mathranii subsp. mathranii mathranii str. A3.</title>
        <authorList>
            <consortium name="US DOE Joint Genome Institute"/>
            <person name="Lucas S."/>
            <person name="Copeland A."/>
            <person name="Lapidus A."/>
            <person name="Cheng J.-F."/>
            <person name="Bruce D."/>
            <person name="Goodwin L."/>
            <person name="Pitluck S."/>
            <person name="Held B."/>
            <person name="Detter J.C."/>
            <person name="Han C."/>
            <person name="Tapia R."/>
            <person name="Land M."/>
            <person name="Hauser L."/>
            <person name="Kyrpides N."/>
            <person name="Mikhailova N."/>
            <person name="Zhou J."/>
            <person name="Hemme C."/>
            <person name="Woyke T."/>
        </authorList>
    </citation>
    <scope>NUCLEOTIDE SEQUENCE [LARGE SCALE GENOMIC DNA]</scope>
    <source>
        <strain evidence="7 8">A3</strain>
    </source>
</reference>
<dbReference type="Gene3D" id="3.40.1650.10">
    <property type="entry name" value="RbsD-like domain"/>
    <property type="match status" value="1"/>
</dbReference>
<evidence type="ECO:0000313" key="7">
    <source>
        <dbReference type="EMBL" id="ADH60044.1"/>
    </source>
</evidence>
<comment type="catalytic activity">
    <reaction evidence="1 6">
        <text>beta-D-ribopyranose = beta-D-ribofuranose</text>
        <dbReference type="Rhea" id="RHEA:25432"/>
        <dbReference type="ChEBI" id="CHEBI:27476"/>
        <dbReference type="ChEBI" id="CHEBI:47002"/>
        <dbReference type="EC" id="5.4.99.62"/>
    </reaction>
</comment>
<accession>A0ABN3Z340</accession>
<dbReference type="EMBL" id="CP002032">
    <property type="protein sequence ID" value="ADH60044.1"/>
    <property type="molecule type" value="Genomic_DNA"/>
</dbReference>
<evidence type="ECO:0000256" key="6">
    <source>
        <dbReference type="HAMAP-Rule" id="MF_01661"/>
    </source>
</evidence>
<proteinExistence type="inferred from homology"/>
<evidence type="ECO:0000256" key="1">
    <source>
        <dbReference type="ARBA" id="ARBA00000223"/>
    </source>
</evidence>
<keyword evidence="5 6" id="KW-0119">Carbohydrate metabolism</keyword>
<sequence length="130" mass="14497">MKKTYLLNSEISEVVARLGHTDLLVIADSGLPIPDGVKRIDIALTKGIPSFKDTLNTVLTELGVEKAYIAKEMIDKNNDLYLYLLELFGEKLIIISHEDLKAMSKNAKAIIRTGEYKPYANIILESGVEF</sequence>
<comment type="pathway">
    <text evidence="6">Carbohydrate metabolism; D-ribose degradation; D-ribose 5-phosphate from beta-D-ribopyranose: step 1/2.</text>
</comment>
<comment type="subcellular location">
    <subcellularLocation>
        <location evidence="6">Cytoplasm</location>
    </subcellularLocation>
</comment>
<evidence type="ECO:0000256" key="2">
    <source>
        <dbReference type="ARBA" id="ARBA00012862"/>
    </source>
</evidence>
<evidence type="ECO:0000256" key="3">
    <source>
        <dbReference type="ARBA" id="ARBA00022490"/>
    </source>
</evidence>
<evidence type="ECO:0000313" key="8">
    <source>
        <dbReference type="Proteomes" id="UP000002064"/>
    </source>
</evidence>
<dbReference type="InterPro" id="IPR023064">
    <property type="entry name" value="D-ribose_pyranase"/>
</dbReference>
<comment type="function">
    <text evidence="6">Catalyzes the interconversion of beta-pyran and beta-furan forms of D-ribose.</text>
</comment>
<feature type="binding site" evidence="6">
    <location>
        <begin position="119"/>
        <end position="121"/>
    </location>
    <ligand>
        <name>substrate</name>
    </ligand>
</feature>
<dbReference type="Pfam" id="PF05025">
    <property type="entry name" value="RbsD_FucU"/>
    <property type="match status" value="1"/>
</dbReference>
<keyword evidence="3 6" id="KW-0963">Cytoplasm</keyword>
<dbReference type="InterPro" id="IPR007721">
    <property type="entry name" value="RbsD_FucU"/>
</dbReference>
<dbReference type="InterPro" id="IPR023750">
    <property type="entry name" value="RbsD-like_sf"/>
</dbReference>
<protein>
    <recommendedName>
        <fullName evidence="2 6">D-ribose pyranase</fullName>
        <ecNumber evidence="2 6">5.4.99.62</ecNumber>
    </recommendedName>
</protein>
<feature type="active site" description="Proton donor" evidence="6">
    <location>
        <position position="20"/>
    </location>
</feature>
<evidence type="ECO:0000256" key="5">
    <source>
        <dbReference type="ARBA" id="ARBA00023277"/>
    </source>
</evidence>
<evidence type="ECO:0000256" key="4">
    <source>
        <dbReference type="ARBA" id="ARBA00023235"/>
    </source>
</evidence>
<feature type="binding site" evidence="6">
    <location>
        <position position="28"/>
    </location>
    <ligand>
        <name>substrate</name>
    </ligand>
</feature>
<keyword evidence="8" id="KW-1185">Reference proteome</keyword>
<dbReference type="Proteomes" id="UP000002064">
    <property type="component" value="Chromosome"/>
</dbReference>
<dbReference type="HAMAP" id="MF_01661">
    <property type="entry name" value="D_rib_pyranase"/>
    <property type="match status" value="1"/>
</dbReference>
<keyword evidence="4 6" id="KW-0413">Isomerase</keyword>
<comment type="similarity">
    <text evidence="6">Belongs to the RbsD / FucU family. RbsD subfamily.</text>
</comment>
<dbReference type="RefSeq" id="WP_013149683.1">
    <property type="nucleotide sequence ID" value="NC_014209.1"/>
</dbReference>
<name>A0ABN3Z340_THEM3</name>
<dbReference type="PANTHER" id="PTHR37831:SF1">
    <property type="entry name" value="D-RIBOSE PYRANASE"/>
    <property type="match status" value="1"/>
</dbReference>
<dbReference type="PANTHER" id="PTHR37831">
    <property type="entry name" value="D-RIBOSE PYRANASE"/>
    <property type="match status" value="1"/>
</dbReference>
<gene>
    <name evidence="6" type="primary">rbsD</name>
    <name evidence="7" type="ordered locus">Tmath_0262</name>
</gene>
<dbReference type="SUPFAM" id="SSF102546">
    <property type="entry name" value="RbsD-like"/>
    <property type="match status" value="1"/>
</dbReference>
<dbReference type="NCBIfam" id="NF008761">
    <property type="entry name" value="PRK11797.1"/>
    <property type="match status" value="1"/>
</dbReference>
<feature type="binding site" evidence="6">
    <location>
        <position position="97"/>
    </location>
    <ligand>
        <name>substrate</name>
    </ligand>
</feature>
<organism evidence="7 8">
    <name type="scientific">Thermoanaerobacter mathranii subsp. mathranii (strain DSM 11426 / CCUG 53645 / CIP 108742 / A3)</name>
    <dbReference type="NCBI Taxonomy" id="583358"/>
    <lineage>
        <taxon>Bacteria</taxon>
        <taxon>Bacillati</taxon>
        <taxon>Bacillota</taxon>
        <taxon>Clostridia</taxon>
        <taxon>Thermoanaerobacterales</taxon>
        <taxon>Thermoanaerobacteraceae</taxon>
        <taxon>Thermoanaerobacter</taxon>
    </lineage>
</organism>
<comment type="subunit">
    <text evidence="6">Homodecamer.</text>
</comment>
<dbReference type="EC" id="5.4.99.62" evidence="2 6"/>